<dbReference type="GO" id="GO:0005576">
    <property type="term" value="C:extracellular region"/>
    <property type="evidence" value="ECO:0007669"/>
    <property type="project" value="UniProtKB-SubCell"/>
</dbReference>
<comment type="domain">
    <text evidence="5">The RxLR-dEER motif acts to carry the protein into the host cell cytoplasm through binding to cell surface phosphatidylinositol-3-phosphate.</text>
</comment>
<dbReference type="PROSITE" id="PS51257">
    <property type="entry name" value="PROKAR_LIPOPROTEIN"/>
    <property type="match status" value="1"/>
</dbReference>
<evidence type="ECO:0000256" key="4">
    <source>
        <dbReference type="ARBA" id="ARBA00022729"/>
    </source>
</evidence>
<feature type="signal peptide" evidence="5">
    <location>
        <begin position="1"/>
        <end position="23"/>
    </location>
</feature>
<evidence type="ECO:0000256" key="5">
    <source>
        <dbReference type="RuleBase" id="RU367124"/>
    </source>
</evidence>
<comment type="function">
    <text evidence="5">Effector that suppresses plant defense responses during pathogen infection.</text>
</comment>
<comment type="similarity">
    <text evidence="2 5">Belongs to the RxLR effector family.</text>
</comment>
<protein>
    <recommendedName>
        <fullName evidence="5">RxLR effector protein</fullName>
    </recommendedName>
</protein>
<keyword evidence="4 5" id="KW-0732">Signal</keyword>
<keyword evidence="7" id="KW-1185">Reference proteome</keyword>
<evidence type="ECO:0000313" key="7">
    <source>
        <dbReference type="Proteomes" id="UP001259832"/>
    </source>
</evidence>
<gene>
    <name evidence="6" type="ORF">P3T76_007121</name>
</gene>
<proteinExistence type="inferred from homology"/>
<comment type="subcellular location">
    <subcellularLocation>
        <location evidence="1 5">Secreted</location>
    </subcellularLocation>
</comment>
<dbReference type="Proteomes" id="UP001259832">
    <property type="component" value="Unassembled WGS sequence"/>
</dbReference>
<evidence type="ECO:0000256" key="1">
    <source>
        <dbReference type="ARBA" id="ARBA00004613"/>
    </source>
</evidence>
<comment type="caution">
    <text evidence="6">The sequence shown here is derived from an EMBL/GenBank/DDBJ whole genome shotgun (WGS) entry which is preliminary data.</text>
</comment>
<dbReference type="Pfam" id="PF16810">
    <property type="entry name" value="RXLR"/>
    <property type="match status" value="1"/>
</dbReference>
<name>A0AAD9LLN5_9STRA</name>
<evidence type="ECO:0000256" key="2">
    <source>
        <dbReference type="ARBA" id="ARBA00010400"/>
    </source>
</evidence>
<organism evidence="6 7">
    <name type="scientific">Phytophthora citrophthora</name>
    <dbReference type="NCBI Taxonomy" id="4793"/>
    <lineage>
        <taxon>Eukaryota</taxon>
        <taxon>Sar</taxon>
        <taxon>Stramenopiles</taxon>
        <taxon>Oomycota</taxon>
        <taxon>Peronosporomycetes</taxon>
        <taxon>Peronosporales</taxon>
        <taxon>Peronosporaceae</taxon>
        <taxon>Phytophthora</taxon>
    </lineage>
</organism>
<evidence type="ECO:0000313" key="6">
    <source>
        <dbReference type="EMBL" id="KAK1941255.1"/>
    </source>
</evidence>
<dbReference type="InterPro" id="IPR031825">
    <property type="entry name" value="RXLR"/>
</dbReference>
<feature type="chain" id="PRO_5041765617" description="RxLR effector protein" evidence="5">
    <location>
        <begin position="24"/>
        <end position="192"/>
    </location>
</feature>
<dbReference type="AlphaFoldDB" id="A0AAD9LLN5"/>
<dbReference type="EMBL" id="JASMQC010000012">
    <property type="protein sequence ID" value="KAK1941255.1"/>
    <property type="molecule type" value="Genomic_DNA"/>
</dbReference>
<keyword evidence="3 5" id="KW-0964">Secreted</keyword>
<sequence length="192" mass="21509">MRLTFIVLVAVAFIFACCEGASAITDSSGVADRVQSRTNNNNRFLRVHQDAEEERAPPQLVKSLSEKFLTKAFSQLTRSKSLNQLDDVASLKAGPGRAGKTLSEVLKLDEVAYLKAKGVPLSELSKLDDIASLNKINADNHAIFLRIENKGFNPDTMLKTMIQRGKEHIDYVLLKHYTEYWMSKYPTWSSSL</sequence>
<accession>A0AAD9LLN5</accession>
<evidence type="ECO:0000256" key="3">
    <source>
        <dbReference type="ARBA" id="ARBA00022525"/>
    </source>
</evidence>
<reference evidence="6" key="1">
    <citation type="submission" date="2023-08" db="EMBL/GenBank/DDBJ databases">
        <title>Reference Genome Resource for the Citrus Pathogen Phytophthora citrophthora.</title>
        <authorList>
            <person name="Moller H."/>
            <person name="Coetzee B."/>
            <person name="Rose L.J."/>
            <person name="Van Niekerk J.M."/>
        </authorList>
    </citation>
    <scope>NUCLEOTIDE SEQUENCE</scope>
    <source>
        <strain evidence="6">STE-U-9442</strain>
    </source>
</reference>